<organism evidence="3 4">
    <name type="scientific">Verticillium longisporum</name>
    <name type="common">Verticillium dahliae var. longisporum</name>
    <dbReference type="NCBI Taxonomy" id="100787"/>
    <lineage>
        <taxon>Eukaryota</taxon>
        <taxon>Fungi</taxon>
        <taxon>Dikarya</taxon>
        <taxon>Ascomycota</taxon>
        <taxon>Pezizomycotina</taxon>
        <taxon>Sordariomycetes</taxon>
        <taxon>Hypocreomycetidae</taxon>
        <taxon>Glomerellales</taxon>
        <taxon>Plectosphaerellaceae</taxon>
        <taxon>Verticillium</taxon>
    </lineage>
</organism>
<dbReference type="InterPro" id="IPR033762">
    <property type="entry name" value="MCM_OB"/>
</dbReference>
<dbReference type="AlphaFoldDB" id="A0A8I2ZC65"/>
<comment type="caution">
    <text evidence="3">The sequence shown here is derived from an EMBL/GenBank/DDBJ whole genome shotgun (WGS) entry which is preliminary data.</text>
</comment>
<feature type="compositionally biased region" description="Low complexity" evidence="1">
    <location>
        <begin position="93"/>
        <end position="104"/>
    </location>
</feature>
<evidence type="ECO:0000256" key="1">
    <source>
        <dbReference type="SAM" id="MobiDB-lite"/>
    </source>
</evidence>
<reference evidence="3" key="1">
    <citation type="journal article" date="2021" name="Mol. Plant Pathol.">
        <title>A 20-kb lineage-specific genomic region tames virulence in pathogenic amphidiploid Verticillium longisporum.</title>
        <authorList>
            <person name="Harting R."/>
            <person name="Starke J."/>
            <person name="Kusch H."/>
            <person name="Poggeler S."/>
            <person name="Maurus I."/>
            <person name="Schluter R."/>
            <person name="Landesfeind M."/>
            <person name="Bulla I."/>
            <person name="Nowrousian M."/>
            <person name="de Jonge R."/>
            <person name="Stahlhut G."/>
            <person name="Hoff K.J."/>
            <person name="Asshauer K.P."/>
            <person name="Thurmer A."/>
            <person name="Stanke M."/>
            <person name="Daniel R."/>
            <person name="Morgenstern B."/>
            <person name="Thomma B.P.H.J."/>
            <person name="Kronstad J.W."/>
            <person name="Braus-Stromeyer S.A."/>
            <person name="Braus G.H."/>
        </authorList>
    </citation>
    <scope>NUCLEOTIDE SEQUENCE</scope>
    <source>
        <strain evidence="3">Vl32</strain>
    </source>
</reference>
<feature type="compositionally biased region" description="Basic and acidic residues" evidence="1">
    <location>
        <begin position="343"/>
        <end position="355"/>
    </location>
</feature>
<dbReference type="OrthoDB" id="4844111at2759"/>
<name>A0A8I2ZC65_VERLO</name>
<feature type="compositionally biased region" description="Pro residues" evidence="1">
    <location>
        <begin position="42"/>
        <end position="51"/>
    </location>
</feature>
<feature type="compositionally biased region" description="Pro residues" evidence="1">
    <location>
        <begin position="76"/>
        <end position="86"/>
    </location>
</feature>
<gene>
    <name evidence="3" type="ORF">HYQ45_018980</name>
</gene>
<dbReference type="Proteomes" id="UP000689129">
    <property type="component" value="Unassembled WGS sequence"/>
</dbReference>
<dbReference type="EMBL" id="JAEMWZ010000329">
    <property type="protein sequence ID" value="KAG7124488.1"/>
    <property type="molecule type" value="Genomic_DNA"/>
</dbReference>
<proteinExistence type="predicted"/>
<sequence>MQIVHNRCTFEDKQIIKLQETPDSVPAGQTPHSVGMDIGIPPNQPLPLPPLRPKRKPIALHEHTRSWADFGGPRTSAPPRPPPPAPRWQSEVSRWQTSSQRRSSVNLSENMSFESGVLPPAQRPRLDDGHESLPALPFRTALPRENDDAQHVSSPGKRDLTLTNDNHVRAMTIPASRTSSIYSTEQDLPLSEPARTLDIFEREPARRESLPAGPRSPSLHHFETIPARRSNYNEHSVDVARDLYHATATQLAVLTRGDGRRSTLSFADNVSQTARRKGVPARVETGEMPASTNVARTPYPPGSGGSRFDVEETKVGRMERYSGAFSRVFRRRSGELRSPGWTRHGDEQVPERNGEPRPVIPMRSRRASGPDTPRPIFLAGPATGFDSEVKPGPASPGLLQKINRQWNELLAQAKRTSSHGRTISEEERRREVLKGKIQVLNDGAQV</sequence>
<accession>A0A8I2ZC65</accession>
<feature type="region of interest" description="Disordered" evidence="1">
    <location>
        <begin position="275"/>
        <end position="309"/>
    </location>
</feature>
<feature type="region of interest" description="Disordered" evidence="1">
    <location>
        <begin position="336"/>
        <end position="374"/>
    </location>
</feature>
<feature type="region of interest" description="Disordered" evidence="1">
    <location>
        <begin position="21"/>
        <end position="162"/>
    </location>
</feature>
<feature type="domain" description="MCM OB" evidence="2">
    <location>
        <begin position="1"/>
        <end position="35"/>
    </location>
</feature>
<feature type="compositionally biased region" description="Basic and acidic residues" evidence="1">
    <location>
        <begin position="142"/>
        <end position="160"/>
    </location>
</feature>
<evidence type="ECO:0000259" key="2">
    <source>
        <dbReference type="Pfam" id="PF17207"/>
    </source>
</evidence>
<evidence type="ECO:0000313" key="3">
    <source>
        <dbReference type="EMBL" id="KAG7124488.1"/>
    </source>
</evidence>
<protein>
    <submittedName>
        <fullName evidence="3">DNA replication licensing factor MCM4 like protein</fullName>
    </submittedName>
</protein>
<dbReference type="Pfam" id="PF17207">
    <property type="entry name" value="MCM_OB"/>
    <property type="match status" value="1"/>
</dbReference>
<evidence type="ECO:0000313" key="4">
    <source>
        <dbReference type="Proteomes" id="UP000689129"/>
    </source>
</evidence>